<evidence type="ECO:0000256" key="21">
    <source>
        <dbReference type="ARBA" id="ARBA00026099"/>
    </source>
</evidence>
<protein>
    <recommendedName>
        <fullName evidence="23">Replicase</fullName>
        <ecNumber evidence="21">2.1.1.375</ecNumber>
        <ecNumber evidence="3">2.7.7.48</ecNumber>
        <ecNumber evidence="4">2.7.7.88</ecNumber>
    </recommendedName>
    <alternativeName>
        <fullName evidence="22">Transcriptase</fullName>
    </alternativeName>
</protein>
<evidence type="ECO:0000256" key="26">
    <source>
        <dbReference type="ARBA" id="ARBA00048548"/>
    </source>
</evidence>
<comment type="catalytic activity">
    <reaction evidence="25">
        <text>a 5'-end (5'-triphosphoguanosine)-adenylyl-adenylyl-cytidylyl-adenosine in mRNA + 2 S-adenosyl-L-methionine = a 5'-end (N(7)-methyl 5'-triphosphoguanosine)-(2'-O-methyladenylyl)-adenylyl-cytidylyl-adenosine in mRNA + 2 S-adenosyl-L-homocysteine + H(+)</text>
        <dbReference type="Rhea" id="RHEA:65376"/>
        <dbReference type="Rhea" id="RHEA-COMP:16797"/>
        <dbReference type="Rhea" id="RHEA-COMP:16798"/>
        <dbReference type="ChEBI" id="CHEBI:15378"/>
        <dbReference type="ChEBI" id="CHEBI:57856"/>
        <dbReference type="ChEBI" id="CHEBI:59789"/>
        <dbReference type="ChEBI" id="CHEBI:156483"/>
        <dbReference type="ChEBI" id="CHEBI:156484"/>
        <dbReference type="EC" id="2.1.1.375"/>
    </reaction>
</comment>
<dbReference type="PROSITE" id="PS50526">
    <property type="entry name" value="RDRP_SSRNA_NEG_NONSEG"/>
    <property type="match status" value="1"/>
</dbReference>
<dbReference type="Pfam" id="PF14318">
    <property type="entry name" value="Mononeg_mRNAcap"/>
    <property type="match status" value="1"/>
</dbReference>
<dbReference type="InterPro" id="IPR026890">
    <property type="entry name" value="Mononeg_mRNAcap"/>
</dbReference>
<evidence type="ECO:0000259" key="28">
    <source>
        <dbReference type="PROSITE" id="PS51590"/>
    </source>
</evidence>
<keyword evidence="18" id="KW-0511">Multifunctional enzyme</keyword>
<evidence type="ECO:0000256" key="11">
    <source>
        <dbReference type="ARBA" id="ARBA00022741"/>
    </source>
</evidence>
<dbReference type="PROSITE" id="PS51590">
    <property type="entry name" value="SAM_MT_MNV_L"/>
    <property type="match status" value="1"/>
</dbReference>
<keyword evidence="13" id="KW-0067">ATP-binding</keyword>
<sequence length="2191" mass="249064">MKKSSNPPMEEEGESELFETDKFYEVSLAEDTELSLEDVEACLSQLPKSHNSPLYNVDYNLNSPLIRDQADALLSKLRGTRIAARFERNTTIYKQYKSLSAQVTDWKLVQATNGFHKWAATRVFPREMSTSHFYEQWDTRMTEIVLPMEIVTTFWHDLTGRKPPSPEYLLRAKWLQGEPRYDWQKKLLSEGENFWFFHIITLIMNSKDKEERDNLIKQGVYLNLASLKITSTAKKDRGCYLLEGSHPDYGRFYVGPGCLYLKKEERLLDRNMVLMLKDTLIARFCSKMCLLNRAEPDSTTLATEKLTEVYHLGDQILRELDSDGYKALRLLEPVCNLRLAELAAAYRPEIPVSPRFREFLLREIAGQEELAPGVIHNFFSRIMTETSFIQVIVYYGIFRHWGHPFIDYLAGLNKLHEQVQAPKKVDVKYANALASDLAYIVLKHEFDQQKKWFVDPDKMEPDDPLRDHVLNCTWPTPVQIEDVGDRWHLLPLLPCYEVPQTIDPAVLYADKSHSPNYEEIYNHIASGTSDPIPSKKVLITALRTDQRNLREFLKLVNDRGLPRACLAIGLKGKERELKEIGRFFSLMTWALREYFVSTEYLIKTYFVPLFEGLTMADDLKGVTRKILDCSAGQGNKNSCDVGFANHLDYEKWNNHQRKESTSPVFTVMGQFLGLPKLIARTHEFFEQSFIYYGDRPDLMTIKDGEIVNVDENQKVCWNGQLGGLEGLRQKGWSVLNLLVILRESKIRNTKVRVLAQGDNQVICTKYKIPSNLDVNAHAEELEKVFTNNMTIIDSITLGANKLGLIINKKETLIASDYLTYSKVPVFRGNIYPHEVKRYSRVTCIPNDQIPTIASAVAAVATSSLTVAQFSNSLLNPMACYCLFGTMVLSIHRFHSPLLKKAILDGATAMERQCFMIRALYLDPVLGGTSGTSLTRFLIRQFPDPVTESLSFWKRLGLITGSSIVKLIALEAGHPPLASNQNDNLSKLLEKPMSLNIPKGLSATTLLKAEIRKGLTDNLDEIQNVIVRESLRYQNAQEANIKNFLLSVRPLFPRFLSEFYSATFIGITEGVLGLFQNSRTIRNTLSHRFNKRVNTLLTLSEALCVKTSSRAVYSQGHTMWPCSAELADKLRRDSWGEGIVATTVPHPYELIHSYKEGSVLCSECPKGMPERERVTVDFPHGFPTTFTERGPLCAYLGSATTESTSLFQPWEKEVRTPLLERATRLRVAVNWFVRVGSNLSNAIFENLKALTGWDWFEMENVFYRTGCPGHRYRSSRQSNGGFSAISPNGPMWVMVTADTMPTIGKDNYDFMYQSLMLYAQTVSLETKLAARSSVKCYHFHIQCKGCLRELKEFELDTTQTLQLPDVSEVVSSMSGGTMPDLTTLKSLQVAEGSWEDLTPSEKCFHIGVAQGALYGFYCVDNDGRKSDTALFPISLLPYLEPRAYLTGILKGVLMAAAYDTIYRRLSVLQHRPKSTLLSAAYHVLECLCKEPSFITVLNKESIMGLLTDEGHRVTPSYPSSGVHLGAMGLGFLSRHLTKNTLDLDPWRSYWRRVWIFSDFKSPKLVALMLLGHELWLMLKAVYVPRAHLSTIRQIKDIIHYYCALDLSLHVSETPAVLNKSFLGPVLKAGSWCSREVRHATQALPLYRHIHRHKEEDWGQEICGGLKSILLDYSSRPTDPVNDVILVRVNDPLISGLRPFQMATGAHYKLRCLLKMIPFVQDCIVGGDGSGGMTACLLREFRSTRCIFNSLLDLSDRHLRGVAPSPPSAITALPSGMRNRCVNLQTAWENPCDLREEATWSNFEWLIRMNHLTVNLIVLDMEVVDELSIQQIVKNLREWIHKLMKPNGCLIFKLYGTREQALNGQTLSLLGSLFKQTHGAQTQFSSFGTSEFYLVGVGLLEGKILAPYIETNSLRELLDSLGAAKHPKEEFNRALSISPKDMWMGVPRQMRPDPVVEFLGLFSSLGLETGVASDLAFTIQAQIQKGVRRDGLVLTVLILLSNAILPITRWMHLPIAPPSDQRLQKLLSGFMGCWEFLAWSYSAYGIHEKLQSKMYRSITFWYRANPRKVGKSKGHCLEWSFTPMPWPFKQLPKLEHHATIGQVIRVFSYFWPTRETAPFSSYEQLMFLLRIHLRSFNRGLRPEDVLSHTGLFEPVLGPRLIEDYPWMGTVGGRKFRFLPGDSAAEEVMHTWED</sequence>
<evidence type="ECO:0000256" key="14">
    <source>
        <dbReference type="ARBA" id="ARBA00022844"/>
    </source>
</evidence>
<keyword evidence="30" id="KW-1185">Reference proteome</keyword>
<evidence type="ECO:0000259" key="27">
    <source>
        <dbReference type="PROSITE" id="PS50526"/>
    </source>
</evidence>
<feature type="domain" description="RdRp catalytic" evidence="27">
    <location>
        <begin position="641"/>
        <end position="828"/>
    </location>
</feature>
<comment type="catalytic activity">
    <reaction evidence="26">
        <text>GTP + H2O = GDP + phosphate + H(+)</text>
        <dbReference type="Rhea" id="RHEA:19669"/>
        <dbReference type="ChEBI" id="CHEBI:15377"/>
        <dbReference type="ChEBI" id="CHEBI:15378"/>
        <dbReference type="ChEBI" id="CHEBI:37565"/>
        <dbReference type="ChEBI" id="CHEBI:43474"/>
        <dbReference type="ChEBI" id="CHEBI:58189"/>
    </reaction>
</comment>
<evidence type="ECO:0000256" key="23">
    <source>
        <dbReference type="ARBA" id="ARBA00031012"/>
    </source>
</evidence>
<evidence type="ECO:0000256" key="22">
    <source>
        <dbReference type="ARBA" id="ARBA00030436"/>
    </source>
</evidence>
<evidence type="ECO:0000256" key="18">
    <source>
        <dbReference type="ARBA" id="ARBA00023268"/>
    </source>
</evidence>
<evidence type="ECO:0000256" key="3">
    <source>
        <dbReference type="ARBA" id="ARBA00012494"/>
    </source>
</evidence>
<evidence type="ECO:0000313" key="30">
    <source>
        <dbReference type="Proteomes" id="UP000203579"/>
    </source>
</evidence>
<evidence type="ECO:0000256" key="5">
    <source>
        <dbReference type="ARBA" id="ARBA00022484"/>
    </source>
</evidence>
<evidence type="ECO:0000256" key="4">
    <source>
        <dbReference type="ARBA" id="ARBA00012582"/>
    </source>
</evidence>
<evidence type="ECO:0000256" key="17">
    <source>
        <dbReference type="ARBA" id="ARBA00023200"/>
    </source>
</evidence>
<dbReference type="InterPro" id="IPR039530">
    <property type="entry name" value="L_methyltransferase_rhabdo"/>
</dbReference>
<evidence type="ECO:0000256" key="13">
    <source>
        <dbReference type="ARBA" id="ARBA00022840"/>
    </source>
</evidence>
<dbReference type="EC" id="2.1.1.375" evidence="21"/>
<keyword evidence="7" id="KW-0507">mRNA processing</keyword>
<dbReference type="GeneID" id="29140361"/>
<keyword evidence="8" id="KW-0808">Transferase</keyword>
<evidence type="ECO:0000256" key="20">
    <source>
        <dbReference type="ARBA" id="ARBA00024499"/>
    </source>
</evidence>
<keyword evidence="16" id="KW-0506">mRNA capping</keyword>
<evidence type="ECO:0000256" key="15">
    <source>
        <dbReference type="ARBA" id="ARBA00022953"/>
    </source>
</evidence>
<dbReference type="NCBIfam" id="TIGR04198">
    <property type="entry name" value="paramyx_RNAcap"/>
    <property type="match status" value="1"/>
</dbReference>
<dbReference type="Pfam" id="PF00946">
    <property type="entry name" value="Mononeg_RNA_pol"/>
    <property type="match status" value="1"/>
</dbReference>
<dbReference type="GO" id="GO:0030430">
    <property type="term" value="C:host cell cytoplasm"/>
    <property type="evidence" value="ECO:0007669"/>
    <property type="project" value="UniProtKB-SubCell"/>
</dbReference>
<dbReference type="InterPro" id="IPR014023">
    <property type="entry name" value="Mononeg_RNA_pol_cat"/>
</dbReference>
<feature type="domain" description="Mononegavirus-type SAM-dependent 2'-O-MTase" evidence="28">
    <location>
        <begin position="1696"/>
        <end position="1893"/>
    </location>
</feature>
<evidence type="ECO:0000256" key="8">
    <source>
        <dbReference type="ARBA" id="ARBA00022679"/>
    </source>
</evidence>
<dbReference type="InterPro" id="IPR025786">
    <property type="entry name" value="Mononega_L_MeTrfase"/>
</dbReference>
<keyword evidence="10" id="KW-0548">Nucleotidyltransferase</keyword>
<name>A0A0B5KXT1_9RHAB</name>
<dbReference type="InterPro" id="IPR039736">
    <property type="entry name" value="L_poly_C"/>
</dbReference>
<keyword evidence="9" id="KW-0949">S-adenosyl-L-methionine</keyword>
<keyword evidence="11" id="KW-0547">Nucleotide-binding</keyword>
<evidence type="ECO:0000256" key="19">
    <source>
        <dbReference type="ARBA" id="ARBA00024494"/>
    </source>
</evidence>
<comment type="catalytic activity">
    <reaction evidence="20">
        <text>a 5'-end (5'-triphosphoguanosine)-(2'-O-methyladenylyl)-adenylyl-cytidylyl-adenosine in mRNA + S-adenosyl-L-methionine = a 5'-end (N(7)-methyl 5'-triphosphoguanosine)-(2'-O-methyladenylyl)-adenylyl-cytidylyl-adenosine in mRNA + S-adenosyl-L-homocysteine</text>
        <dbReference type="Rhea" id="RHEA:65440"/>
        <dbReference type="Rhea" id="RHEA-COMP:16798"/>
        <dbReference type="Rhea" id="RHEA-COMP:16801"/>
        <dbReference type="ChEBI" id="CHEBI:57856"/>
        <dbReference type="ChEBI" id="CHEBI:59789"/>
        <dbReference type="ChEBI" id="CHEBI:156482"/>
        <dbReference type="ChEBI" id="CHEBI:156483"/>
    </reaction>
</comment>
<dbReference type="Pfam" id="PF14314">
    <property type="entry name" value="Methyltrans_Mon_2nd"/>
    <property type="match status" value="1"/>
</dbReference>
<keyword evidence="12" id="KW-0378">Hydrolase</keyword>
<dbReference type="GO" id="GO:0004482">
    <property type="term" value="F:mRNA 5'-cap (guanine-N7-)-methyltransferase activity"/>
    <property type="evidence" value="ECO:0007669"/>
    <property type="project" value="InterPro"/>
</dbReference>
<keyword evidence="17" id="KW-1035">Host cytoplasm</keyword>
<evidence type="ECO:0000256" key="16">
    <source>
        <dbReference type="ARBA" id="ARBA00023042"/>
    </source>
</evidence>
<dbReference type="KEGG" id="vg:29140361"/>
<evidence type="ECO:0000256" key="25">
    <source>
        <dbReference type="ARBA" id="ARBA00047370"/>
    </source>
</evidence>
<dbReference type="EMBL" id="KM817660">
    <property type="protein sequence ID" value="AJG39223.1"/>
    <property type="molecule type" value="Viral_cRNA"/>
</dbReference>
<evidence type="ECO:0000256" key="9">
    <source>
        <dbReference type="ARBA" id="ARBA00022691"/>
    </source>
</evidence>
<dbReference type="GO" id="GO:0044423">
    <property type="term" value="C:virion component"/>
    <property type="evidence" value="ECO:0007669"/>
    <property type="project" value="UniProtKB-KW"/>
</dbReference>
<dbReference type="GO" id="GO:0005524">
    <property type="term" value="F:ATP binding"/>
    <property type="evidence" value="ECO:0007669"/>
    <property type="project" value="UniProtKB-KW"/>
</dbReference>
<evidence type="ECO:0000313" key="29">
    <source>
        <dbReference type="EMBL" id="AJG39223.1"/>
    </source>
</evidence>
<evidence type="ECO:0000256" key="10">
    <source>
        <dbReference type="ARBA" id="ARBA00022695"/>
    </source>
</evidence>
<dbReference type="Pfam" id="PF21080">
    <property type="entry name" value="Methyltrans_Mon_1st"/>
    <property type="match status" value="1"/>
</dbReference>
<proteinExistence type="predicted"/>
<organism evidence="29 30">
    <name type="scientific">Wuhan Tick Virus 1</name>
    <dbReference type="NCBI Taxonomy" id="1608137"/>
    <lineage>
        <taxon>Viruses</taxon>
        <taxon>Riboviria</taxon>
        <taxon>Orthornavirae</taxon>
        <taxon>Negarnaviricota</taxon>
        <taxon>Haploviricotina</taxon>
        <taxon>Monjiviricetes</taxon>
        <taxon>Mononegavirales</taxon>
        <taxon>Rhabdoviridae</taxon>
        <taxon>Alpharhabdovirinae</taxon>
        <taxon>Alpharicinrhavirus</taxon>
        <taxon>Alpharicinrhavirus wuhan</taxon>
    </lineage>
</organism>
<dbReference type="GO" id="GO:0003968">
    <property type="term" value="F:RNA-directed RNA polymerase activity"/>
    <property type="evidence" value="ECO:0007669"/>
    <property type="project" value="UniProtKB-KW"/>
</dbReference>
<dbReference type="Proteomes" id="UP000203579">
    <property type="component" value="Segment"/>
</dbReference>
<keyword evidence="14" id="KW-0946">Virion</keyword>
<comment type="catalytic activity">
    <reaction evidence="19">
        <text>a 5'-end triphospho-adenylyl-adenylyl-cytidylyl-adenosine in mRNA + GDP + H(+) = a 5'-end (5'-triphosphoguanosine)-adenylyl-adenylyl-cytidylyl-adenosine in mRNA + diphosphate</text>
        <dbReference type="Rhea" id="RHEA:65436"/>
        <dbReference type="Rhea" id="RHEA-COMP:16797"/>
        <dbReference type="Rhea" id="RHEA-COMP:16799"/>
        <dbReference type="ChEBI" id="CHEBI:15378"/>
        <dbReference type="ChEBI" id="CHEBI:33019"/>
        <dbReference type="ChEBI" id="CHEBI:58189"/>
        <dbReference type="ChEBI" id="CHEBI:156484"/>
        <dbReference type="ChEBI" id="CHEBI:156503"/>
        <dbReference type="EC" id="2.7.7.88"/>
    </reaction>
</comment>
<dbReference type="EC" id="2.7.7.48" evidence="3"/>
<accession>A0A0B5KXT1</accession>
<dbReference type="InterPro" id="IPR048397">
    <property type="entry name" value="Methyltrans_Mon_CD"/>
</dbReference>
<evidence type="ECO:0000256" key="12">
    <source>
        <dbReference type="ARBA" id="ARBA00022801"/>
    </source>
</evidence>
<evidence type="ECO:0000256" key="24">
    <source>
        <dbReference type="ARBA" id="ARBA00047332"/>
    </source>
</evidence>
<dbReference type="GO" id="GO:0016787">
    <property type="term" value="F:hydrolase activity"/>
    <property type="evidence" value="ECO:0007669"/>
    <property type="project" value="UniProtKB-KW"/>
</dbReference>
<dbReference type="EC" id="2.7.7.88" evidence="4"/>
<evidence type="ECO:0000256" key="7">
    <source>
        <dbReference type="ARBA" id="ARBA00022664"/>
    </source>
</evidence>
<reference evidence="29 30" key="1">
    <citation type="journal article" date="2015" name="Elife">
        <title>Unprecedented genomic diversity of RNA viruses in arthropods reveals the ancestry of negative-sense RNA viruses.</title>
        <authorList>
            <person name="Li C.X."/>
            <person name="Shi M."/>
            <person name="Tian J.H."/>
            <person name="Lin X.D."/>
            <person name="Kang Y.J."/>
            <person name="Chen L.J."/>
            <person name="Qin X.C."/>
            <person name="Xu J."/>
            <person name="Holmes E.C."/>
            <person name="Zhang Y.Z."/>
        </authorList>
    </citation>
    <scope>NUCLEOTIDE SEQUENCE [LARGE SCALE GENOMIC DNA]</scope>
    <source>
        <strain evidence="29 30">X78-2</strain>
    </source>
</reference>
<keyword evidence="5 29" id="KW-0696">RNA-directed RNA polymerase</keyword>
<evidence type="ECO:0000256" key="1">
    <source>
        <dbReference type="ARBA" id="ARBA00004192"/>
    </source>
</evidence>
<keyword evidence="6" id="KW-0489">Methyltransferase</keyword>
<keyword evidence="15" id="KW-0693">Viral RNA replication</keyword>
<evidence type="ECO:0000256" key="6">
    <source>
        <dbReference type="ARBA" id="ARBA00022603"/>
    </source>
</evidence>
<comment type="subcellular location">
    <subcellularLocation>
        <location evidence="1">Host cytoplasm</location>
    </subcellularLocation>
    <subcellularLocation>
        <location evidence="2">Virion</location>
    </subcellularLocation>
</comment>
<comment type="catalytic activity">
    <reaction evidence="24">
        <text>a 5'-end (5'-triphosphoguanosine)-adenylyl-adenylyl-cytidylyl-adenosine in mRNA + S-adenosyl-L-methionine = a 5'-end (5'-triphosphoguanosine)-(2'-O-methyladenylyl)-adenylyl-cytidylyl-adenosine in mRNA + S-adenosyl-L-homocysteine + H(+)</text>
        <dbReference type="Rhea" id="RHEA:65380"/>
        <dbReference type="Rhea" id="RHEA-COMP:16797"/>
        <dbReference type="Rhea" id="RHEA-COMP:16801"/>
        <dbReference type="ChEBI" id="CHEBI:15378"/>
        <dbReference type="ChEBI" id="CHEBI:57856"/>
        <dbReference type="ChEBI" id="CHEBI:59789"/>
        <dbReference type="ChEBI" id="CHEBI:156482"/>
        <dbReference type="ChEBI" id="CHEBI:156484"/>
    </reaction>
</comment>
<evidence type="ECO:0000256" key="2">
    <source>
        <dbReference type="ARBA" id="ARBA00004328"/>
    </source>
</evidence>
<gene>
    <name evidence="29" type="primary">L</name>
</gene>
<dbReference type="RefSeq" id="YP_009305117.1">
    <property type="nucleotide sequence ID" value="NC_031304.1"/>
</dbReference>